<evidence type="ECO:0000256" key="1">
    <source>
        <dbReference type="SAM" id="MobiDB-lite"/>
    </source>
</evidence>
<dbReference type="RefSeq" id="WP_034345506.1">
    <property type="nucleotide sequence ID" value="NZ_JRPE02000014.1"/>
</dbReference>
<protein>
    <submittedName>
        <fullName evidence="3">Uncharacterized protein</fullName>
    </submittedName>
</protein>
<sequence>MGEIHSNTQFYNNAVSNNTANNNNTESKKLDSKTQENRKLDSNGDEIVWEMKRSFHIGNKIYRIYFLIISIIVCSIITYTIFWTASPLNGFRGLFLILFVLAIYYVFLSEILGLFNFKRLYITNNYLIIEKYIGKKAMLQLGSFYAHSSRLPTNPSSPKLTKDLCLTFFLQNNEFRIDESNLSYDNTTDELANKLNVIFEPYITQYLLNLDEKQYSKIKNDTFIKNEISYFKEIDKLREEKRNND</sequence>
<dbReference type="Proteomes" id="UP000029921">
    <property type="component" value="Unassembled WGS sequence"/>
</dbReference>
<evidence type="ECO:0000313" key="4">
    <source>
        <dbReference type="Proteomes" id="UP000029921"/>
    </source>
</evidence>
<accession>A0A4U8SX01</accession>
<gene>
    <name evidence="3" type="ORF">LS74_008890</name>
</gene>
<evidence type="ECO:0000313" key="3">
    <source>
        <dbReference type="EMBL" id="TLD91446.1"/>
    </source>
</evidence>
<dbReference type="AlphaFoldDB" id="A0A4U8SX01"/>
<dbReference type="EMBL" id="JRPE02000014">
    <property type="protein sequence ID" value="TLD91446.1"/>
    <property type="molecule type" value="Genomic_DNA"/>
</dbReference>
<feature type="transmembrane region" description="Helical" evidence="2">
    <location>
        <begin position="61"/>
        <end position="82"/>
    </location>
</feature>
<keyword evidence="2" id="KW-0472">Membrane</keyword>
<keyword evidence="4" id="KW-1185">Reference proteome</keyword>
<feature type="transmembrane region" description="Helical" evidence="2">
    <location>
        <begin position="94"/>
        <end position="115"/>
    </location>
</feature>
<keyword evidence="2" id="KW-0812">Transmembrane</keyword>
<feature type="compositionally biased region" description="Basic and acidic residues" evidence="1">
    <location>
        <begin position="26"/>
        <end position="38"/>
    </location>
</feature>
<comment type="caution">
    <text evidence="3">The sequence shown here is derived from an EMBL/GenBank/DDBJ whole genome shotgun (WGS) entry which is preliminary data.</text>
</comment>
<organism evidence="3 4">
    <name type="scientific">Helicobacter magdeburgensis</name>
    <dbReference type="NCBI Taxonomy" id="471858"/>
    <lineage>
        <taxon>Bacteria</taxon>
        <taxon>Pseudomonadati</taxon>
        <taxon>Campylobacterota</taxon>
        <taxon>Epsilonproteobacteria</taxon>
        <taxon>Campylobacterales</taxon>
        <taxon>Helicobacteraceae</taxon>
        <taxon>Helicobacter</taxon>
    </lineage>
</organism>
<proteinExistence type="predicted"/>
<feature type="region of interest" description="Disordered" evidence="1">
    <location>
        <begin position="14"/>
        <end position="38"/>
    </location>
</feature>
<name>A0A4U8SX01_9HELI</name>
<reference evidence="3 4" key="1">
    <citation type="journal article" date="2014" name="Genome Announc.">
        <title>Draft genome sequences of eight enterohepatic helicobacter species isolated from both laboratory and wild rodents.</title>
        <authorList>
            <person name="Sheh A."/>
            <person name="Shen Z."/>
            <person name="Fox J.G."/>
        </authorList>
    </citation>
    <scope>NUCLEOTIDE SEQUENCE [LARGE SCALE GENOMIC DNA]</scope>
    <source>
        <strain evidence="3 4">MIT 96-1001</strain>
    </source>
</reference>
<keyword evidence="2" id="KW-1133">Transmembrane helix</keyword>
<evidence type="ECO:0000256" key="2">
    <source>
        <dbReference type="SAM" id="Phobius"/>
    </source>
</evidence>
<feature type="compositionally biased region" description="Low complexity" evidence="1">
    <location>
        <begin position="14"/>
        <end position="25"/>
    </location>
</feature>